<evidence type="ECO:0000256" key="1">
    <source>
        <dbReference type="SAM" id="MobiDB-lite"/>
    </source>
</evidence>
<gene>
    <name evidence="2" type="ORF">O181_119226</name>
</gene>
<dbReference type="AlphaFoldDB" id="A0A9Q3KFC6"/>
<keyword evidence="3" id="KW-1185">Reference proteome</keyword>
<organism evidence="2 3">
    <name type="scientific">Austropuccinia psidii MF-1</name>
    <dbReference type="NCBI Taxonomy" id="1389203"/>
    <lineage>
        <taxon>Eukaryota</taxon>
        <taxon>Fungi</taxon>
        <taxon>Dikarya</taxon>
        <taxon>Basidiomycota</taxon>
        <taxon>Pucciniomycotina</taxon>
        <taxon>Pucciniomycetes</taxon>
        <taxon>Pucciniales</taxon>
        <taxon>Sphaerophragmiaceae</taxon>
        <taxon>Austropuccinia</taxon>
    </lineage>
</organism>
<dbReference type="Proteomes" id="UP000765509">
    <property type="component" value="Unassembled WGS sequence"/>
</dbReference>
<protein>
    <submittedName>
        <fullName evidence="2">Uncharacterized protein</fullName>
    </submittedName>
</protein>
<feature type="region of interest" description="Disordered" evidence="1">
    <location>
        <begin position="33"/>
        <end position="83"/>
    </location>
</feature>
<name>A0A9Q3KFC6_9BASI</name>
<feature type="compositionally biased region" description="Acidic residues" evidence="1">
    <location>
        <begin position="39"/>
        <end position="49"/>
    </location>
</feature>
<evidence type="ECO:0000313" key="2">
    <source>
        <dbReference type="EMBL" id="MBW0579511.1"/>
    </source>
</evidence>
<sequence length="127" mass="14551">MSNQIHPDERIHDKEFNQTYWEVVSQPYDLLHEIAYSSNEEDDDDDESEANQYSDGDVIDLGDSESEESDEENVENSEEGHVQWMPDVDDEMTDAFHNPPGENINIFLKTSLVQNYGNSVSLKDHVG</sequence>
<accession>A0A9Q3KFC6</accession>
<evidence type="ECO:0000313" key="3">
    <source>
        <dbReference type="Proteomes" id="UP000765509"/>
    </source>
</evidence>
<reference evidence="2" key="1">
    <citation type="submission" date="2021-03" db="EMBL/GenBank/DDBJ databases">
        <title>Draft genome sequence of rust myrtle Austropuccinia psidii MF-1, a brazilian biotype.</title>
        <authorList>
            <person name="Quecine M.C."/>
            <person name="Pachon D.M.R."/>
            <person name="Bonatelli M.L."/>
            <person name="Correr F.H."/>
            <person name="Franceschini L.M."/>
            <person name="Leite T.F."/>
            <person name="Margarido G.R.A."/>
            <person name="Almeida C.A."/>
            <person name="Ferrarezi J.A."/>
            <person name="Labate C.A."/>
        </authorList>
    </citation>
    <scope>NUCLEOTIDE SEQUENCE</scope>
    <source>
        <strain evidence="2">MF-1</strain>
    </source>
</reference>
<feature type="compositionally biased region" description="Acidic residues" evidence="1">
    <location>
        <begin position="57"/>
        <end position="77"/>
    </location>
</feature>
<comment type="caution">
    <text evidence="2">The sequence shown here is derived from an EMBL/GenBank/DDBJ whole genome shotgun (WGS) entry which is preliminary data.</text>
</comment>
<proteinExistence type="predicted"/>
<dbReference type="EMBL" id="AVOT02105240">
    <property type="protein sequence ID" value="MBW0579511.1"/>
    <property type="molecule type" value="Genomic_DNA"/>
</dbReference>